<dbReference type="GO" id="GO:0007169">
    <property type="term" value="P:cell surface receptor protein tyrosine kinase signaling pathway"/>
    <property type="evidence" value="ECO:0007669"/>
    <property type="project" value="TreeGrafter"/>
</dbReference>
<keyword evidence="4" id="KW-0547">Nucleotide-binding</keyword>
<organism evidence="10 11">
    <name type="scientific">Pocillopora meandrina</name>
    <dbReference type="NCBI Taxonomy" id="46732"/>
    <lineage>
        <taxon>Eukaryota</taxon>
        <taxon>Metazoa</taxon>
        <taxon>Cnidaria</taxon>
        <taxon>Anthozoa</taxon>
        <taxon>Hexacorallia</taxon>
        <taxon>Scleractinia</taxon>
        <taxon>Astrocoeniina</taxon>
        <taxon>Pocilloporidae</taxon>
        <taxon>Pocillopora</taxon>
    </lineage>
</organism>
<dbReference type="PRINTS" id="PR00109">
    <property type="entry name" value="TYRKINASE"/>
</dbReference>
<evidence type="ECO:0000256" key="6">
    <source>
        <dbReference type="ARBA" id="ARBA00022989"/>
    </source>
</evidence>
<dbReference type="Gene3D" id="1.10.510.10">
    <property type="entry name" value="Transferase(Phosphotransferase) domain 1"/>
    <property type="match status" value="1"/>
</dbReference>
<evidence type="ECO:0000313" key="11">
    <source>
        <dbReference type="Proteomes" id="UP001159428"/>
    </source>
</evidence>
<dbReference type="SUPFAM" id="SSF56112">
    <property type="entry name" value="Protein kinase-like (PK-like)"/>
    <property type="match status" value="1"/>
</dbReference>
<evidence type="ECO:0000256" key="5">
    <source>
        <dbReference type="ARBA" id="ARBA00022840"/>
    </source>
</evidence>
<evidence type="ECO:0000259" key="9">
    <source>
        <dbReference type="PROSITE" id="PS50011"/>
    </source>
</evidence>
<dbReference type="GO" id="GO:0004714">
    <property type="term" value="F:transmembrane receptor protein tyrosine kinase activity"/>
    <property type="evidence" value="ECO:0007669"/>
    <property type="project" value="TreeGrafter"/>
</dbReference>
<evidence type="ECO:0000256" key="3">
    <source>
        <dbReference type="ARBA" id="ARBA00022729"/>
    </source>
</evidence>
<dbReference type="AlphaFoldDB" id="A0AAU9WA86"/>
<protein>
    <recommendedName>
        <fullName evidence="9">Protein kinase domain-containing protein</fullName>
    </recommendedName>
</protein>
<dbReference type="InterPro" id="IPR001245">
    <property type="entry name" value="Ser-Thr/Tyr_kinase_cat_dom"/>
</dbReference>
<sequence>MGMQHLEERKFVHRDLAARNILVDANLVAKVGDFELARDISAASRYAMTSGKVPWRWSSLESLRDLHFTSMSDVVLVSNILYVLYLICELPYPDITSPIALVTRLASGYRMPRPDRCSEELYELMSSCWKENPLMRPAISRIAQQLKNFCVK</sequence>
<comment type="caution">
    <text evidence="10">The sequence shown here is derived from an EMBL/GenBank/DDBJ whole genome shotgun (WGS) entry which is preliminary data.</text>
</comment>
<dbReference type="GO" id="GO:0043235">
    <property type="term" value="C:receptor complex"/>
    <property type="evidence" value="ECO:0007669"/>
    <property type="project" value="TreeGrafter"/>
</dbReference>
<name>A0AAU9WA86_9CNID</name>
<evidence type="ECO:0000256" key="1">
    <source>
        <dbReference type="ARBA" id="ARBA00004370"/>
    </source>
</evidence>
<dbReference type="Pfam" id="PF07714">
    <property type="entry name" value="PK_Tyr_Ser-Thr"/>
    <property type="match status" value="1"/>
</dbReference>
<dbReference type="InterPro" id="IPR011009">
    <property type="entry name" value="Kinase-like_dom_sf"/>
</dbReference>
<accession>A0AAU9WA86</accession>
<dbReference type="Proteomes" id="UP001159428">
    <property type="component" value="Unassembled WGS sequence"/>
</dbReference>
<dbReference type="InterPro" id="IPR008266">
    <property type="entry name" value="Tyr_kinase_AS"/>
</dbReference>
<dbReference type="InterPro" id="IPR050122">
    <property type="entry name" value="RTK"/>
</dbReference>
<keyword evidence="2" id="KW-0812">Transmembrane</keyword>
<dbReference type="PROSITE" id="PS00109">
    <property type="entry name" value="PROTEIN_KINASE_TYR"/>
    <property type="match status" value="1"/>
</dbReference>
<dbReference type="PANTHER" id="PTHR24416">
    <property type="entry name" value="TYROSINE-PROTEIN KINASE RECEPTOR"/>
    <property type="match status" value="1"/>
</dbReference>
<dbReference type="PROSITE" id="PS50011">
    <property type="entry name" value="PROTEIN_KINASE_DOM"/>
    <property type="match status" value="1"/>
</dbReference>
<keyword evidence="3" id="KW-0732">Signal</keyword>
<dbReference type="GO" id="GO:0005886">
    <property type="term" value="C:plasma membrane"/>
    <property type="evidence" value="ECO:0007669"/>
    <property type="project" value="TreeGrafter"/>
</dbReference>
<dbReference type="InterPro" id="IPR020635">
    <property type="entry name" value="Tyr_kinase_cat_dom"/>
</dbReference>
<dbReference type="PANTHER" id="PTHR24416:SF550">
    <property type="entry name" value="FIBROBLAST GROWTH FACTOR RECEPTOR HOMOLOG 1-RELATED"/>
    <property type="match status" value="1"/>
</dbReference>
<comment type="subcellular location">
    <subcellularLocation>
        <location evidence="1">Membrane</location>
    </subcellularLocation>
</comment>
<evidence type="ECO:0000313" key="10">
    <source>
        <dbReference type="EMBL" id="CAH3103698.1"/>
    </source>
</evidence>
<keyword evidence="11" id="KW-1185">Reference proteome</keyword>
<evidence type="ECO:0000256" key="8">
    <source>
        <dbReference type="ARBA" id="ARBA00023170"/>
    </source>
</evidence>
<dbReference type="InterPro" id="IPR000719">
    <property type="entry name" value="Prot_kinase_dom"/>
</dbReference>
<keyword evidence="5" id="KW-0067">ATP-binding</keyword>
<dbReference type="GO" id="GO:0005524">
    <property type="term" value="F:ATP binding"/>
    <property type="evidence" value="ECO:0007669"/>
    <property type="project" value="InterPro"/>
</dbReference>
<evidence type="ECO:0000256" key="2">
    <source>
        <dbReference type="ARBA" id="ARBA00022692"/>
    </source>
</evidence>
<keyword evidence="7" id="KW-0472">Membrane</keyword>
<feature type="domain" description="Protein kinase" evidence="9">
    <location>
        <begin position="1"/>
        <end position="149"/>
    </location>
</feature>
<evidence type="ECO:0000256" key="7">
    <source>
        <dbReference type="ARBA" id="ARBA00023136"/>
    </source>
</evidence>
<gene>
    <name evidence="10" type="ORF">PMEA_00035238</name>
</gene>
<dbReference type="EMBL" id="CALNXJ010000009">
    <property type="protein sequence ID" value="CAH3103698.1"/>
    <property type="molecule type" value="Genomic_DNA"/>
</dbReference>
<reference evidence="10 11" key="1">
    <citation type="submission" date="2022-05" db="EMBL/GenBank/DDBJ databases">
        <authorList>
            <consortium name="Genoscope - CEA"/>
            <person name="William W."/>
        </authorList>
    </citation>
    <scope>NUCLEOTIDE SEQUENCE [LARGE SCALE GENOMIC DNA]</scope>
</reference>
<evidence type="ECO:0000256" key="4">
    <source>
        <dbReference type="ARBA" id="ARBA00022741"/>
    </source>
</evidence>
<keyword evidence="6" id="KW-1133">Transmembrane helix</keyword>
<keyword evidence="8" id="KW-0675">Receptor</keyword>
<dbReference type="SMART" id="SM00219">
    <property type="entry name" value="TyrKc"/>
    <property type="match status" value="1"/>
</dbReference>
<proteinExistence type="predicted"/>